<accession>A0A8T0GXU3</accession>
<sequence>MSLLYLFNGPQSVNLNSRTFLLVNILEWQSTSCLKMSRMLELVPASVEILSSWSSSLRFRLGEVRYGQYTGVVIIGCDHLLSGSQTPFETVLVANNSSMAFDGP</sequence>
<proteinExistence type="predicted"/>
<comment type="caution">
    <text evidence="1">The sequence shown here is derived from an EMBL/GenBank/DDBJ whole genome shotgun (WGS) entry which is preliminary data.</text>
</comment>
<dbReference type="Proteomes" id="UP000822688">
    <property type="component" value="Chromosome 8"/>
</dbReference>
<evidence type="ECO:0000313" key="2">
    <source>
        <dbReference type="Proteomes" id="UP000822688"/>
    </source>
</evidence>
<gene>
    <name evidence="1" type="ORF">KC19_8G063300</name>
</gene>
<organism evidence="1 2">
    <name type="scientific">Ceratodon purpureus</name>
    <name type="common">Fire moss</name>
    <name type="synonym">Dicranum purpureum</name>
    <dbReference type="NCBI Taxonomy" id="3225"/>
    <lineage>
        <taxon>Eukaryota</taxon>
        <taxon>Viridiplantae</taxon>
        <taxon>Streptophyta</taxon>
        <taxon>Embryophyta</taxon>
        <taxon>Bryophyta</taxon>
        <taxon>Bryophytina</taxon>
        <taxon>Bryopsida</taxon>
        <taxon>Dicranidae</taxon>
        <taxon>Pseudoditrichales</taxon>
        <taxon>Ditrichaceae</taxon>
        <taxon>Ceratodon</taxon>
    </lineage>
</organism>
<dbReference type="AlphaFoldDB" id="A0A8T0GXU3"/>
<keyword evidence="2" id="KW-1185">Reference proteome</keyword>
<protein>
    <submittedName>
        <fullName evidence="1">Uncharacterized protein</fullName>
    </submittedName>
</protein>
<name>A0A8T0GXU3_CERPU</name>
<evidence type="ECO:0000313" key="1">
    <source>
        <dbReference type="EMBL" id="KAG0563840.1"/>
    </source>
</evidence>
<reference evidence="1" key="1">
    <citation type="submission" date="2020-06" db="EMBL/GenBank/DDBJ databases">
        <title>WGS assembly of Ceratodon purpureus strain R40.</title>
        <authorList>
            <person name="Carey S.B."/>
            <person name="Jenkins J."/>
            <person name="Shu S."/>
            <person name="Lovell J.T."/>
            <person name="Sreedasyam A."/>
            <person name="Maumus F."/>
            <person name="Tiley G.P."/>
            <person name="Fernandez-Pozo N."/>
            <person name="Barry K."/>
            <person name="Chen C."/>
            <person name="Wang M."/>
            <person name="Lipzen A."/>
            <person name="Daum C."/>
            <person name="Saski C.A."/>
            <person name="Payton A.C."/>
            <person name="Mcbreen J.C."/>
            <person name="Conrad R.E."/>
            <person name="Kollar L.M."/>
            <person name="Olsson S."/>
            <person name="Huttunen S."/>
            <person name="Landis J.B."/>
            <person name="Wickett N.J."/>
            <person name="Johnson M.G."/>
            <person name="Rensing S.A."/>
            <person name="Grimwood J."/>
            <person name="Schmutz J."/>
            <person name="Mcdaniel S.F."/>
        </authorList>
    </citation>
    <scope>NUCLEOTIDE SEQUENCE</scope>
    <source>
        <strain evidence="1">R40</strain>
    </source>
</reference>
<dbReference type="EMBL" id="CM026429">
    <property type="protein sequence ID" value="KAG0563840.1"/>
    <property type="molecule type" value="Genomic_DNA"/>
</dbReference>